<evidence type="ECO:0000256" key="3">
    <source>
        <dbReference type="ARBA" id="ARBA00016943"/>
    </source>
</evidence>
<evidence type="ECO:0000256" key="4">
    <source>
        <dbReference type="ARBA" id="ARBA00022679"/>
    </source>
</evidence>
<dbReference type="PROSITE" id="PS50932">
    <property type="entry name" value="HTH_LACI_2"/>
    <property type="match status" value="1"/>
</dbReference>
<keyword evidence="19" id="KW-1185">Reference proteome</keyword>
<keyword evidence="13" id="KW-0804">Transcription</keyword>
<dbReference type="Gene3D" id="3.40.1190.20">
    <property type="match status" value="1"/>
</dbReference>
<feature type="binding site" evidence="15">
    <location>
        <begin position="599"/>
        <end position="600"/>
    </location>
    <ligand>
        <name>ATP</name>
        <dbReference type="ChEBI" id="CHEBI:30616"/>
    </ligand>
</feature>
<keyword evidence="10 15" id="KW-0630">Potassium</keyword>
<protein>
    <recommendedName>
        <fullName evidence="3 15">Ribokinase</fullName>
        <shortName evidence="15">RK</shortName>
        <ecNumber evidence="2 15">2.7.1.15</ecNumber>
    </recommendedName>
</protein>
<comment type="caution">
    <text evidence="18">The sequence shown here is derived from an EMBL/GenBank/DDBJ whole genome shotgun (WGS) entry which is preliminary data.</text>
</comment>
<feature type="binding site" evidence="15">
    <location>
        <position position="630"/>
    </location>
    <ligand>
        <name>K(+)</name>
        <dbReference type="ChEBI" id="CHEBI:29103"/>
    </ligand>
</feature>
<name>A0A4R4ECB0_9BACL</name>
<feature type="binding site" evidence="15">
    <location>
        <position position="536"/>
    </location>
    <ligand>
        <name>ATP</name>
        <dbReference type="ChEBI" id="CHEBI:30616"/>
    </ligand>
</feature>
<sequence length="650" mass="71197">MTHLRIGPPRSNTMTIKDIAKLAGVSIATVSKVLNNKDQDIGEETKQKIAKIISEHNYSPYQKVIKRMAAKTSTIGLVIDNVSDVFYKPFVQGALDAAYQENMSVILCNTDVAESKDKRHWDILRERNVEGVLFAPSATLTEQDIVHYMDEELPVVFTGGRSYEADVSQLNLNYAQGTYLATTQLIEKKHEVIGYISSSLSSQDELDKLEGYKKALYDNNISFDKNLVIESVASDCKIGGSEATKLLLAKNVTAIVTSNDILACGVYLTAGEALMKIPNELSVIGFGNSDICDLVTPTLTSISYPMYEMGFAACMTLIKQIRNEPEVKRVVYEPLIALKDSVSGPFRANDIPRERIAIVGSLNMDIILRVPHIPRVGETIMSYDIKNAAGGKGANQAVGAGKLGGKVFMIGRVGNDLYGRELFNSLVKNGVDASGIVFDEMLPTGNAYIYVSDSGDNNIVVNPGANSRLSIEQVNSFEWIFDKVDYCLIQMEIPMDTIEYVAGICRKNNIKLILNPAPAQKINYTCFEDCFLVVPNETEIDLMIPGDYTIEEKAYKLLEKNFQNVIVTLGDKGCLLVNRNTKEYFSAAPFKAVDTTGAGDSFISGLAVALAEGKDIANAIKFASLAAGITVSREGAQPSLPDKETMRMYL</sequence>
<comment type="subcellular location">
    <subcellularLocation>
        <location evidence="15">Cytoplasm</location>
    </subcellularLocation>
</comment>
<feature type="binding site" evidence="15">
    <location>
        <position position="596"/>
    </location>
    <ligand>
        <name>K(+)</name>
        <dbReference type="ChEBI" id="CHEBI:29103"/>
    </ligand>
</feature>
<feature type="binding site" evidence="15">
    <location>
        <begin position="363"/>
        <end position="365"/>
    </location>
    <ligand>
        <name>substrate</name>
    </ligand>
</feature>
<dbReference type="UniPathway" id="UPA00916">
    <property type="reaction ID" value="UER00889"/>
</dbReference>
<evidence type="ECO:0000256" key="6">
    <source>
        <dbReference type="ARBA" id="ARBA00022741"/>
    </source>
</evidence>
<dbReference type="InterPro" id="IPR046335">
    <property type="entry name" value="LacI/GalR-like_sensor"/>
</dbReference>
<feature type="binding site" evidence="15">
    <location>
        <position position="633"/>
    </location>
    <ligand>
        <name>K(+)</name>
        <dbReference type="ChEBI" id="CHEBI:29103"/>
    </ligand>
</feature>
<keyword evidence="15" id="KW-0963">Cytoplasm</keyword>
<keyword evidence="12" id="KW-0238">DNA-binding</keyword>
<dbReference type="GO" id="GO:0003677">
    <property type="term" value="F:DNA binding"/>
    <property type="evidence" value="ECO:0007669"/>
    <property type="project" value="UniProtKB-KW"/>
</dbReference>
<dbReference type="PRINTS" id="PR00990">
    <property type="entry name" value="RIBOKINASE"/>
</dbReference>
<comment type="catalytic activity">
    <reaction evidence="15">
        <text>D-ribose + ATP = D-ribose 5-phosphate + ADP + H(+)</text>
        <dbReference type="Rhea" id="RHEA:13697"/>
        <dbReference type="ChEBI" id="CHEBI:15378"/>
        <dbReference type="ChEBI" id="CHEBI:30616"/>
        <dbReference type="ChEBI" id="CHEBI:47013"/>
        <dbReference type="ChEBI" id="CHEBI:78346"/>
        <dbReference type="ChEBI" id="CHEBI:456216"/>
        <dbReference type="EC" id="2.7.1.15"/>
    </reaction>
</comment>
<comment type="caution">
    <text evidence="15">Lacks conserved residue(s) required for the propagation of feature annotation.</text>
</comment>
<dbReference type="PROSITE" id="PS00356">
    <property type="entry name" value="HTH_LACI_1"/>
    <property type="match status" value="1"/>
</dbReference>
<evidence type="ECO:0000256" key="1">
    <source>
        <dbReference type="ARBA" id="ARBA00005380"/>
    </source>
</evidence>
<keyword evidence="8 15" id="KW-0067">ATP-binding</keyword>
<dbReference type="GO" id="GO:0019303">
    <property type="term" value="P:D-ribose catabolic process"/>
    <property type="evidence" value="ECO:0007669"/>
    <property type="project" value="UniProtKB-UniRule"/>
</dbReference>
<dbReference type="Proteomes" id="UP000295418">
    <property type="component" value="Unassembled WGS sequence"/>
</dbReference>
<dbReference type="SUPFAM" id="SSF47413">
    <property type="entry name" value="lambda repressor-like DNA-binding domains"/>
    <property type="match status" value="1"/>
</dbReference>
<keyword evidence="7 15" id="KW-0418">Kinase</keyword>
<evidence type="ECO:0000256" key="11">
    <source>
        <dbReference type="ARBA" id="ARBA00023015"/>
    </source>
</evidence>
<evidence type="ECO:0000256" key="5">
    <source>
        <dbReference type="ARBA" id="ARBA00022723"/>
    </source>
</evidence>
<keyword evidence="9 15" id="KW-0460">Magnesium</keyword>
<dbReference type="InterPro" id="IPR001387">
    <property type="entry name" value="Cro/C1-type_HTH"/>
</dbReference>
<feature type="active site" description="Proton acceptor" evidence="15">
    <location>
        <position position="600"/>
    </location>
</feature>
<feature type="binding site" evidence="15">
    <location>
        <begin position="391"/>
        <end position="395"/>
    </location>
    <ligand>
        <name>substrate</name>
    </ligand>
</feature>
<comment type="pathway">
    <text evidence="15">Carbohydrate metabolism; D-ribose degradation; D-ribose 5-phosphate from beta-D-ribopyranose: step 2/2.</text>
</comment>
<evidence type="ECO:0000256" key="15">
    <source>
        <dbReference type="HAMAP-Rule" id="MF_01987"/>
    </source>
</evidence>
<dbReference type="SMART" id="SM00354">
    <property type="entry name" value="HTH_LACI"/>
    <property type="match status" value="1"/>
</dbReference>
<reference evidence="18 19" key="1">
    <citation type="submission" date="2019-03" db="EMBL/GenBank/DDBJ databases">
        <authorList>
            <person name="Kim M.K.M."/>
        </authorList>
    </citation>
    <scope>NUCLEOTIDE SEQUENCE [LARGE SCALE GENOMIC DNA]</scope>
    <source>
        <strain evidence="18 19">18JY21-1</strain>
    </source>
</reference>
<proteinExistence type="inferred from homology"/>
<dbReference type="PRINTS" id="PR00036">
    <property type="entry name" value="HTHLACI"/>
</dbReference>
<comment type="activity regulation">
    <text evidence="15">Activated by a monovalent cation that binds near, but not in, the active site. The most likely occupant of the site in vivo is potassium. Ion binding induces a conformational change that may alter substrate affinity.</text>
</comment>
<feature type="domain" description="HTH cro/C1-type" evidence="17">
    <location>
        <begin position="14"/>
        <end position="59"/>
    </location>
</feature>
<dbReference type="NCBIfam" id="TIGR02152">
    <property type="entry name" value="D_ribokin_bact"/>
    <property type="match status" value="1"/>
</dbReference>
<dbReference type="Pfam" id="PF13377">
    <property type="entry name" value="Peripla_BP_3"/>
    <property type="match status" value="1"/>
</dbReference>
<dbReference type="GO" id="GO:0005829">
    <property type="term" value="C:cytosol"/>
    <property type="evidence" value="ECO:0007669"/>
    <property type="project" value="TreeGrafter"/>
</dbReference>
<dbReference type="EC" id="2.7.1.15" evidence="2 15"/>
<feature type="binding site" evidence="15">
    <location>
        <position position="635"/>
    </location>
    <ligand>
        <name>K(+)</name>
        <dbReference type="ChEBI" id="CHEBI:29103"/>
    </ligand>
</feature>
<evidence type="ECO:0000313" key="19">
    <source>
        <dbReference type="Proteomes" id="UP000295418"/>
    </source>
</evidence>
<dbReference type="GO" id="GO:0046872">
    <property type="term" value="F:metal ion binding"/>
    <property type="evidence" value="ECO:0007669"/>
    <property type="project" value="UniProtKB-KW"/>
</dbReference>
<dbReference type="InterPro" id="IPR011877">
    <property type="entry name" value="Ribokinase"/>
</dbReference>
<evidence type="ECO:0000256" key="12">
    <source>
        <dbReference type="ARBA" id="ARBA00023125"/>
    </source>
</evidence>
<dbReference type="InterPro" id="IPR000843">
    <property type="entry name" value="HTH_LacI"/>
</dbReference>
<dbReference type="CDD" id="cd01392">
    <property type="entry name" value="HTH_LacI"/>
    <property type="match status" value="1"/>
</dbReference>
<evidence type="ECO:0000256" key="13">
    <source>
        <dbReference type="ARBA" id="ARBA00023163"/>
    </source>
</evidence>
<feature type="binding site" evidence="15">
    <location>
        <position position="600"/>
    </location>
    <ligand>
        <name>substrate</name>
    </ligand>
</feature>
<dbReference type="InterPro" id="IPR010982">
    <property type="entry name" value="Lambda_DNA-bd_dom_sf"/>
</dbReference>
<dbReference type="PANTHER" id="PTHR10584">
    <property type="entry name" value="SUGAR KINASE"/>
    <property type="match status" value="1"/>
</dbReference>
<dbReference type="AlphaFoldDB" id="A0A4R4ECB0"/>
<feature type="binding site" evidence="15">
    <location>
        <position position="594"/>
    </location>
    <ligand>
        <name>K(+)</name>
        <dbReference type="ChEBI" id="CHEBI:29103"/>
    </ligand>
</feature>
<dbReference type="CDD" id="cd01174">
    <property type="entry name" value="ribokinase"/>
    <property type="match status" value="1"/>
</dbReference>
<feature type="binding site" evidence="15">
    <location>
        <position position="492"/>
    </location>
    <ligand>
        <name>substrate</name>
    </ligand>
</feature>
<feature type="domain" description="HTH lacI-type" evidence="16">
    <location>
        <begin position="14"/>
        <end position="60"/>
    </location>
</feature>
<dbReference type="GO" id="GO:0005524">
    <property type="term" value="F:ATP binding"/>
    <property type="evidence" value="ECO:0007669"/>
    <property type="project" value="UniProtKB-UniRule"/>
</dbReference>
<dbReference type="PROSITE" id="PS50943">
    <property type="entry name" value="HTH_CROC1"/>
    <property type="match status" value="1"/>
</dbReference>
<evidence type="ECO:0000256" key="7">
    <source>
        <dbReference type="ARBA" id="ARBA00022777"/>
    </source>
</evidence>
<dbReference type="GO" id="GO:0006355">
    <property type="term" value="P:regulation of DNA-templated transcription"/>
    <property type="evidence" value="ECO:0007669"/>
    <property type="project" value="InterPro"/>
</dbReference>
<keyword evidence="5 15" id="KW-0479">Metal-binding</keyword>
<dbReference type="InterPro" id="IPR002173">
    <property type="entry name" value="Carboh/pur_kinase_PfkB_CS"/>
</dbReference>
<evidence type="ECO:0000256" key="2">
    <source>
        <dbReference type="ARBA" id="ARBA00012035"/>
    </source>
</evidence>
<keyword evidence="14 15" id="KW-0119">Carbohydrate metabolism</keyword>
<evidence type="ECO:0000259" key="16">
    <source>
        <dbReference type="PROSITE" id="PS50932"/>
    </source>
</evidence>
<evidence type="ECO:0000259" key="17">
    <source>
        <dbReference type="PROSITE" id="PS50943"/>
    </source>
</evidence>
<dbReference type="InterPro" id="IPR011611">
    <property type="entry name" value="PfkB_dom"/>
</dbReference>
<feature type="binding site" evidence="15">
    <location>
        <position position="639"/>
    </location>
    <ligand>
        <name>K(+)</name>
        <dbReference type="ChEBI" id="CHEBI:29103"/>
    </ligand>
</feature>
<dbReference type="OrthoDB" id="9775849at2"/>
<comment type="similarity">
    <text evidence="1">Belongs to the carbohydrate kinase pfkB family.</text>
</comment>
<dbReference type="PROSITE" id="PS00584">
    <property type="entry name" value="PFKB_KINASES_2"/>
    <property type="match status" value="1"/>
</dbReference>
<comment type="similarity">
    <text evidence="15">Belongs to the carbohydrate kinase PfkB family. Ribokinase subfamily.</text>
</comment>
<dbReference type="EMBL" id="SKFG01000012">
    <property type="protein sequence ID" value="TCZ76610.1"/>
    <property type="molecule type" value="Genomic_DNA"/>
</dbReference>
<dbReference type="Pfam" id="PF00356">
    <property type="entry name" value="LacI"/>
    <property type="match status" value="1"/>
</dbReference>
<keyword evidence="11" id="KW-0805">Transcription regulation</keyword>
<keyword evidence="4 15" id="KW-0808">Transferase</keyword>
<dbReference type="Pfam" id="PF00294">
    <property type="entry name" value="PfkB"/>
    <property type="match status" value="1"/>
</dbReference>
<evidence type="ECO:0000256" key="14">
    <source>
        <dbReference type="ARBA" id="ARBA00023277"/>
    </source>
</evidence>
<keyword evidence="6 15" id="KW-0547">Nucleotide-binding</keyword>
<dbReference type="InterPro" id="IPR028082">
    <property type="entry name" value="Peripla_BP_I"/>
</dbReference>
<accession>A0A4R4ECB0</accession>
<dbReference type="SUPFAM" id="SSF53613">
    <property type="entry name" value="Ribokinase-like"/>
    <property type="match status" value="1"/>
</dbReference>
<comment type="function">
    <text evidence="15">Catalyzes the phosphorylation of ribose at O-5 in a reaction requiring ATP and magnesium. The resulting D-ribose-5-phosphate can then be used either for sythesis of nucleotides, histidine, and tryptophan, or as a component of the pentose phosphate pathway.</text>
</comment>
<dbReference type="SUPFAM" id="SSF53822">
    <property type="entry name" value="Periplasmic binding protein-like I"/>
    <property type="match status" value="1"/>
</dbReference>
<evidence type="ECO:0000256" key="8">
    <source>
        <dbReference type="ARBA" id="ARBA00022840"/>
    </source>
</evidence>
<gene>
    <name evidence="15 18" type="primary">rbsK</name>
    <name evidence="18" type="ORF">E0485_13545</name>
</gene>
<evidence type="ECO:0000313" key="18">
    <source>
        <dbReference type="EMBL" id="TCZ76610.1"/>
    </source>
</evidence>
<evidence type="ECO:0000256" key="10">
    <source>
        <dbReference type="ARBA" id="ARBA00022958"/>
    </source>
</evidence>
<evidence type="ECO:0000256" key="9">
    <source>
        <dbReference type="ARBA" id="ARBA00022842"/>
    </source>
</evidence>
<comment type="subunit">
    <text evidence="15">Homodimer.</text>
</comment>
<comment type="cofactor">
    <cofactor evidence="15">
        <name>Mg(2+)</name>
        <dbReference type="ChEBI" id="CHEBI:18420"/>
    </cofactor>
    <text evidence="15">Requires a divalent cation, most likely magnesium in vivo, as an electrophilic catalyst to aid phosphoryl group transfer. It is the chelate of the metal and the nucleotide that is the actual substrate.</text>
</comment>
<dbReference type="Gene3D" id="3.40.50.2300">
    <property type="match status" value="2"/>
</dbReference>
<dbReference type="PANTHER" id="PTHR10584:SF166">
    <property type="entry name" value="RIBOKINASE"/>
    <property type="match status" value="1"/>
</dbReference>
<dbReference type="Gene3D" id="1.10.260.40">
    <property type="entry name" value="lambda repressor-like DNA-binding domains"/>
    <property type="match status" value="1"/>
</dbReference>
<dbReference type="InterPro" id="IPR002139">
    <property type="entry name" value="Ribo/fructo_kinase"/>
</dbReference>
<dbReference type="HAMAP" id="MF_01987">
    <property type="entry name" value="Ribokinase"/>
    <property type="match status" value="1"/>
</dbReference>
<dbReference type="GO" id="GO:0004747">
    <property type="term" value="F:ribokinase activity"/>
    <property type="evidence" value="ECO:0007669"/>
    <property type="project" value="UniProtKB-UniRule"/>
</dbReference>
<feature type="binding site" evidence="15">
    <location>
        <begin position="568"/>
        <end position="573"/>
    </location>
    <ligand>
        <name>ATP</name>
        <dbReference type="ChEBI" id="CHEBI:30616"/>
    </ligand>
</feature>
<dbReference type="InterPro" id="IPR029056">
    <property type="entry name" value="Ribokinase-like"/>
</dbReference>
<organism evidence="18 19">
    <name type="scientific">Paenibacillus albiflavus</name>
    <dbReference type="NCBI Taxonomy" id="2545760"/>
    <lineage>
        <taxon>Bacteria</taxon>
        <taxon>Bacillati</taxon>
        <taxon>Bacillota</taxon>
        <taxon>Bacilli</taxon>
        <taxon>Bacillales</taxon>
        <taxon>Paenibacillaceae</taxon>
        <taxon>Paenibacillus</taxon>
    </lineage>
</organism>